<sequence>MYGTLHLASANRRPKTSCILFIVRILLSTASSINPPFARISWSTDLTSKNTWKNCISEYIIKKTSTIRQK</sequence>
<name>A0A8T0GK96_CERPU</name>
<gene>
    <name evidence="2" type="ORF">KC19_10G143000</name>
</gene>
<comment type="caution">
    <text evidence="2">The sequence shown here is derived from an EMBL/GenBank/DDBJ whole genome shotgun (WGS) entry which is preliminary data.</text>
</comment>
<proteinExistence type="predicted"/>
<feature type="signal peptide" evidence="1">
    <location>
        <begin position="1"/>
        <end position="32"/>
    </location>
</feature>
<dbReference type="EMBL" id="CM026431">
    <property type="protein sequence ID" value="KAG0559966.1"/>
    <property type="molecule type" value="Genomic_DNA"/>
</dbReference>
<feature type="chain" id="PRO_5035813109" evidence="1">
    <location>
        <begin position="33"/>
        <end position="70"/>
    </location>
</feature>
<reference evidence="2" key="1">
    <citation type="submission" date="2020-06" db="EMBL/GenBank/DDBJ databases">
        <title>WGS assembly of Ceratodon purpureus strain R40.</title>
        <authorList>
            <person name="Carey S.B."/>
            <person name="Jenkins J."/>
            <person name="Shu S."/>
            <person name="Lovell J.T."/>
            <person name="Sreedasyam A."/>
            <person name="Maumus F."/>
            <person name="Tiley G.P."/>
            <person name="Fernandez-Pozo N."/>
            <person name="Barry K."/>
            <person name="Chen C."/>
            <person name="Wang M."/>
            <person name="Lipzen A."/>
            <person name="Daum C."/>
            <person name="Saski C.A."/>
            <person name="Payton A.C."/>
            <person name="Mcbreen J.C."/>
            <person name="Conrad R.E."/>
            <person name="Kollar L.M."/>
            <person name="Olsson S."/>
            <person name="Huttunen S."/>
            <person name="Landis J.B."/>
            <person name="Wickett N.J."/>
            <person name="Johnson M.G."/>
            <person name="Rensing S.A."/>
            <person name="Grimwood J."/>
            <person name="Schmutz J."/>
            <person name="Mcdaniel S.F."/>
        </authorList>
    </citation>
    <scope>NUCLEOTIDE SEQUENCE</scope>
    <source>
        <strain evidence="2">R40</strain>
    </source>
</reference>
<dbReference type="AlphaFoldDB" id="A0A8T0GK96"/>
<evidence type="ECO:0000313" key="3">
    <source>
        <dbReference type="Proteomes" id="UP000822688"/>
    </source>
</evidence>
<organism evidence="2 3">
    <name type="scientific">Ceratodon purpureus</name>
    <name type="common">Fire moss</name>
    <name type="synonym">Dicranum purpureum</name>
    <dbReference type="NCBI Taxonomy" id="3225"/>
    <lineage>
        <taxon>Eukaryota</taxon>
        <taxon>Viridiplantae</taxon>
        <taxon>Streptophyta</taxon>
        <taxon>Embryophyta</taxon>
        <taxon>Bryophyta</taxon>
        <taxon>Bryophytina</taxon>
        <taxon>Bryopsida</taxon>
        <taxon>Dicranidae</taxon>
        <taxon>Pseudoditrichales</taxon>
        <taxon>Ditrichaceae</taxon>
        <taxon>Ceratodon</taxon>
    </lineage>
</organism>
<evidence type="ECO:0000313" key="2">
    <source>
        <dbReference type="EMBL" id="KAG0559966.1"/>
    </source>
</evidence>
<keyword evidence="3" id="KW-1185">Reference proteome</keyword>
<keyword evidence="1" id="KW-0732">Signal</keyword>
<evidence type="ECO:0000256" key="1">
    <source>
        <dbReference type="SAM" id="SignalP"/>
    </source>
</evidence>
<dbReference type="Proteomes" id="UP000822688">
    <property type="component" value="Chromosome 10"/>
</dbReference>
<protein>
    <submittedName>
        <fullName evidence="2">Uncharacterized protein</fullName>
    </submittedName>
</protein>
<accession>A0A8T0GK96</accession>